<dbReference type="SUPFAM" id="SSF47336">
    <property type="entry name" value="ACP-like"/>
    <property type="match status" value="1"/>
</dbReference>
<dbReference type="AlphaFoldDB" id="A0A841C576"/>
<dbReference type="Gene3D" id="1.10.1200.10">
    <property type="entry name" value="ACP-like"/>
    <property type="match status" value="1"/>
</dbReference>
<evidence type="ECO:0000313" key="2">
    <source>
        <dbReference type="Proteomes" id="UP000547510"/>
    </source>
</evidence>
<gene>
    <name evidence="1" type="ORF">FHS29_000252</name>
</gene>
<evidence type="ECO:0000313" key="1">
    <source>
        <dbReference type="EMBL" id="MBB5953682.1"/>
    </source>
</evidence>
<comment type="caution">
    <text evidence="1">The sequence shown here is derived from an EMBL/GenBank/DDBJ whole genome shotgun (WGS) entry which is preliminary data.</text>
</comment>
<proteinExistence type="predicted"/>
<name>A0A841C576_9PSEU</name>
<accession>A0A841C576</accession>
<dbReference type="InterPro" id="IPR036736">
    <property type="entry name" value="ACP-like_sf"/>
</dbReference>
<organism evidence="1 2">
    <name type="scientific">Saccharothrix tamanrassetensis</name>
    <dbReference type="NCBI Taxonomy" id="1051531"/>
    <lineage>
        <taxon>Bacteria</taxon>
        <taxon>Bacillati</taxon>
        <taxon>Actinomycetota</taxon>
        <taxon>Actinomycetes</taxon>
        <taxon>Pseudonocardiales</taxon>
        <taxon>Pseudonocardiaceae</taxon>
        <taxon>Saccharothrix</taxon>
    </lineage>
</organism>
<sequence>MTARLREILVDLLDLDRELADTDGRHTVEDWNSLAHVRIVHALETEFAVRLPDWVLTADRITVAELAKLIESA</sequence>
<dbReference type="Proteomes" id="UP000547510">
    <property type="component" value="Unassembled WGS sequence"/>
</dbReference>
<keyword evidence="2" id="KW-1185">Reference proteome</keyword>
<protein>
    <submittedName>
        <fullName evidence="1">Acyl carrier protein</fullName>
    </submittedName>
</protein>
<reference evidence="1 2" key="1">
    <citation type="submission" date="2020-08" db="EMBL/GenBank/DDBJ databases">
        <title>Genomic Encyclopedia of Type Strains, Phase III (KMG-III): the genomes of soil and plant-associated and newly described type strains.</title>
        <authorList>
            <person name="Whitman W."/>
        </authorList>
    </citation>
    <scope>NUCLEOTIDE SEQUENCE [LARGE SCALE GENOMIC DNA]</scope>
    <source>
        <strain evidence="1 2">CECT 8640</strain>
    </source>
</reference>
<dbReference type="RefSeq" id="WP_184687407.1">
    <property type="nucleotide sequence ID" value="NZ_JACHJN010000001.1"/>
</dbReference>
<dbReference type="EMBL" id="JACHJN010000001">
    <property type="protein sequence ID" value="MBB5953682.1"/>
    <property type="molecule type" value="Genomic_DNA"/>
</dbReference>